<dbReference type="PANTHER" id="PTHR40516:SF1">
    <property type="entry name" value="ANTITOXIN CHPS-RELATED"/>
    <property type="match status" value="1"/>
</dbReference>
<organism evidence="3 4">
    <name type="scientific">Crocosphaera watsonii WH 8502</name>
    <dbReference type="NCBI Taxonomy" id="423474"/>
    <lineage>
        <taxon>Bacteria</taxon>
        <taxon>Bacillati</taxon>
        <taxon>Cyanobacteriota</taxon>
        <taxon>Cyanophyceae</taxon>
        <taxon>Oscillatoriophycideae</taxon>
        <taxon>Chroococcales</taxon>
        <taxon>Aphanothecaceae</taxon>
        <taxon>Crocosphaera</taxon>
    </lineage>
</organism>
<evidence type="ECO:0000259" key="2">
    <source>
        <dbReference type="SMART" id="SM00966"/>
    </source>
</evidence>
<evidence type="ECO:0000256" key="1">
    <source>
        <dbReference type="SAM" id="MobiDB-lite"/>
    </source>
</evidence>
<dbReference type="InterPro" id="IPR037914">
    <property type="entry name" value="SpoVT-AbrB_sf"/>
</dbReference>
<dbReference type="AlphaFoldDB" id="T2IJH2"/>
<gene>
    <name evidence="3" type="ORF">CWATWH8502_696</name>
</gene>
<dbReference type="RefSeq" id="WP_021831309.1">
    <property type="nucleotide sequence ID" value="NZ_CAQK01000632.1"/>
</dbReference>
<dbReference type="GO" id="GO:0097351">
    <property type="term" value="F:toxin sequestering activity"/>
    <property type="evidence" value="ECO:0007669"/>
    <property type="project" value="InterPro"/>
</dbReference>
<sequence length="80" mass="9152">MIIQKITKWGNSLGIRLPQEIIKQLGWQEGIKVTLSMEDNSIIVSATKPKYCLEDLLKEATPQQQHEETNWGEAIGEESW</sequence>
<dbReference type="Gene3D" id="2.10.260.10">
    <property type="match status" value="1"/>
</dbReference>
<dbReference type="GeneID" id="88766175"/>
<evidence type="ECO:0000313" key="4">
    <source>
        <dbReference type="Proteomes" id="UP000018348"/>
    </source>
</evidence>
<dbReference type="InterPro" id="IPR039052">
    <property type="entry name" value="Antitox_PemI-like"/>
</dbReference>
<accession>T2IJH2</accession>
<protein>
    <submittedName>
        <fullName evidence="3">Programmed cell death antitoxin MazE</fullName>
    </submittedName>
</protein>
<dbReference type="SUPFAM" id="SSF89447">
    <property type="entry name" value="AbrB/MazE/MraZ-like"/>
    <property type="match status" value="1"/>
</dbReference>
<evidence type="ECO:0000313" key="3">
    <source>
        <dbReference type="EMBL" id="CCQ52330.1"/>
    </source>
</evidence>
<feature type="domain" description="SpoVT-AbrB" evidence="2">
    <location>
        <begin position="7"/>
        <end position="52"/>
    </location>
</feature>
<feature type="region of interest" description="Disordered" evidence="1">
    <location>
        <begin position="61"/>
        <end position="80"/>
    </location>
</feature>
<name>T2IJH2_CROWT</name>
<dbReference type="PANTHER" id="PTHR40516">
    <property type="entry name" value="ANTITOXIN CHPS-RELATED"/>
    <property type="match status" value="1"/>
</dbReference>
<proteinExistence type="predicted"/>
<reference evidence="3 4" key="1">
    <citation type="submission" date="2013-01" db="EMBL/GenBank/DDBJ databases">
        <authorList>
            <person name="Bench S."/>
        </authorList>
    </citation>
    <scope>NUCLEOTIDE SEQUENCE [LARGE SCALE GENOMIC DNA]</scope>
    <source>
        <strain evidence="3 4">WH 8502</strain>
    </source>
</reference>
<dbReference type="GO" id="GO:0003677">
    <property type="term" value="F:DNA binding"/>
    <property type="evidence" value="ECO:0007669"/>
    <property type="project" value="InterPro"/>
</dbReference>
<dbReference type="EMBL" id="CAQK01000632">
    <property type="protein sequence ID" value="CCQ52330.1"/>
    <property type="molecule type" value="Genomic_DNA"/>
</dbReference>
<comment type="caution">
    <text evidence="3">The sequence shown here is derived from an EMBL/GenBank/DDBJ whole genome shotgun (WGS) entry which is preliminary data.</text>
</comment>
<dbReference type="Proteomes" id="UP000018348">
    <property type="component" value="Unassembled WGS sequence"/>
</dbReference>
<dbReference type="SMART" id="SM00966">
    <property type="entry name" value="SpoVT_AbrB"/>
    <property type="match status" value="1"/>
</dbReference>
<dbReference type="InterPro" id="IPR007159">
    <property type="entry name" value="SpoVT-AbrB_dom"/>
</dbReference>
<dbReference type="Pfam" id="PF04014">
    <property type="entry name" value="MazE_antitoxin"/>
    <property type="match status" value="1"/>
</dbReference>
<reference evidence="3 4" key="2">
    <citation type="submission" date="2013-09" db="EMBL/GenBank/DDBJ databases">
        <title>Whole genome comparison of six Crocosphaera watsonii strains with differing phenotypes.</title>
        <authorList>
            <person name="Bench S.R."/>
            <person name="Heller P."/>
            <person name="Frank I."/>
            <person name="Arciniega M."/>
            <person name="Shilova I.N."/>
            <person name="Zehr J.P."/>
        </authorList>
    </citation>
    <scope>NUCLEOTIDE SEQUENCE [LARGE SCALE GENOMIC DNA]</scope>
    <source>
        <strain evidence="3 4">WH 8502</strain>
    </source>
</reference>